<proteinExistence type="inferred from homology"/>
<evidence type="ECO:0000256" key="1">
    <source>
        <dbReference type="PROSITE-ProRule" id="PRU00283"/>
    </source>
</evidence>
<dbReference type="PANTHER" id="PTHR24115">
    <property type="entry name" value="KINESIN-RELATED"/>
    <property type="match status" value="1"/>
</dbReference>
<feature type="region of interest" description="Disordered" evidence="3">
    <location>
        <begin position="1057"/>
        <end position="1103"/>
    </location>
</feature>
<dbReference type="Gene3D" id="3.40.850.10">
    <property type="entry name" value="Kinesin motor domain"/>
    <property type="match status" value="1"/>
</dbReference>
<feature type="region of interest" description="Disordered" evidence="3">
    <location>
        <begin position="1132"/>
        <end position="1163"/>
    </location>
</feature>
<keyword evidence="6" id="KW-1185">Reference proteome</keyword>
<dbReference type="KEGG" id="lenr:94174271"/>
<dbReference type="SMART" id="SM00129">
    <property type="entry name" value="KISc"/>
    <property type="match status" value="1"/>
</dbReference>
<dbReference type="EMBL" id="JAFHKP010000018">
    <property type="protein sequence ID" value="KAG5481759.1"/>
    <property type="molecule type" value="Genomic_DNA"/>
</dbReference>
<dbReference type="PANTHER" id="PTHR24115:SF948">
    <property type="entry name" value="PUTATIVE-RELATED"/>
    <property type="match status" value="1"/>
</dbReference>
<dbReference type="InterPro" id="IPR001752">
    <property type="entry name" value="Kinesin_motor_dom"/>
</dbReference>
<dbReference type="GO" id="GO:0007018">
    <property type="term" value="P:microtubule-based movement"/>
    <property type="evidence" value="ECO:0007669"/>
    <property type="project" value="InterPro"/>
</dbReference>
<dbReference type="PRINTS" id="PR00380">
    <property type="entry name" value="KINESINHEAVY"/>
</dbReference>
<evidence type="ECO:0000256" key="2">
    <source>
        <dbReference type="SAM" id="Coils"/>
    </source>
</evidence>
<accession>A0A836KNC2</accession>
<dbReference type="GO" id="GO:0003777">
    <property type="term" value="F:microtubule motor activity"/>
    <property type="evidence" value="ECO:0007669"/>
    <property type="project" value="InterPro"/>
</dbReference>
<feature type="region of interest" description="Disordered" evidence="3">
    <location>
        <begin position="1193"/>
        <end position="1253"/>
    </location>
</feature>
<dbReference type="InterPro" id="IPR027417">
    <property type="entry name" value="P-loop_NTPase"/>
</dbReference>
<dbReference type="InterPro" id="IPR027640">
    <property type="entry name" value="Kinesin-like_fam"/>
</dbReference>
<dbReference type="SUPFAM" id="SSF52540">
    <property type="entry name" value="P-loop containing nucleoside triphosphate hydrolases"/>
    <property type="match status" value="1"/>
</dbReference>
<comment type="similarity">
    <text evidence="1">Belongs to the TRAFAC class myosin-kinesin ATPase superfamily. Kinesin family.</text>
</comment>
<dbReference type="GO" id="GO:0005874">
    <property type="term" value="C:microtubule"/>
    <property type="evidence" value="ECO:0007669"/>
    <property type="project" value="TreeGrafter"/>
</dbReference>
<dbReference type="GO" id="GO:0005524">
    <property type="term" value="F:ATP binding"/>
    <property type="evidence" value="ECO:0007669"/>
    <property type="project" value="InterPro"/>
</dbReference>
<dbReference type="GO" id="GO:0008017">
    <property type="term" value="F:microtubule binding"/>
    <property type="evidence" value="ECO:0007669"/>
    <property type="project" value="InterPro"/>
</dbReference>
<gene>
    <name evidence="5" type="ORF">CUR178_07112</name>
</gene>
<evidence type="ECO:0000313" key="5">
    <source>
        <dbReference type="EMBL" id="KAG5481759.1"/>
    </source>
</evidence>
<name>A0A836KNC2_LEIEN</name>
<feature type="coiled-coil region" evidence="2">
    <location>
        <begin position="968"/>
        <end position="995"/>
    </location>
</feature>
<feature type="region of interest" description="Disordered" evidence="3">
    <location>
        <begin position="662"/>
        <end position="690"/>
    </location>
</feature>
<organism evidence="5 6">
    <name type="scientific">Leishmania enriettii</name>
    <dbReference type="NCBI Taxonomy" id="5663"/>
    <lineage>
        <taxon>Eukaryota</taxon>
        <taxon>Discoba</taxon>
        <taxon>Euglenozoa</taxon>
        <taxon>Kinetoplastea</taxon>
        <taxon>Metakinetoplastina</taxon>
        <taxon>Trypanosomatida</taxon>
        <taxon>Trypanosomatidae</taxon>
        <taxon>Leishmaniinae</taxon>
        <taxon>Leishmania</taxon>
    </lineage>
</organism>
<dbReference type="PROSITE" id="PS50067">
    <property type="entry name" value="KINESIN_MOTOR_2"/>
    <property type="match status" value="1"/>
</dbReference>
<dbReference type="GO" id="GO:0005871">
    <property type="term" value="C:kinesin complex"/>
    <property type="evidence" value="ECO:0007669"/>
    <property type="project" value="TreeGrafter"/>
</dbReference>
<dbReference type="GeneID" id="94174271"/>
<dbReference type="AlphaFoldDB" id="A0A836KNC2"/>
<evidence type="ECO:0000256" key="3">
    <source>
        <dbReference type="SAM" id="MobiDB-lite"/>
    </source>
</evidence>
<sequence length="1253" mass="134692">MTETVNSELRTTVSGVLQQLPLDLATTTSGSMTKTPFKVVPSLFGTATPTVSPQESVSVIVHLKAAPKLSSSTYLLSYEVEDGILATPQMACGASSQESEIVSPQLRTPLTTCNGDYPAETSAFLPRPFAGADGDADAVAATTTEMSTPSAMPLSLPRAFVSSSTQPSKPLPLLVAPAPTAMKSSTPPLHQEDGSAALGGAAAAGRSIGSRGRVLTITSPTTRNRRQYEFGEVLGPEVESSALCDRLTPAIMAQMAAGYSVCVLCYGPSDTGNTRSMDALALTVAEVIFRSLDVDNDVFEMSYTQIYRDEAYNLLDSARAGKFGAKLSRPRMGSTSGSSCLGSALEPKVFIRSSAEVLEKVKAASRLRVTKRHALSARSSDSFTLLSFHITHFLDGVPLTTVRVTLADLSATEAPAESGATGKAVSQAIAINKSMMELRQLLGSGGNETGVLHFRKSVLTTYLEPHLDGRHLILVVSVSLEVGSYEESRSSLEFAANARRRKVAKVKSWADSRLMRTAARFCGPPGYLSRVDSADPGSALENISSRSEPHSIVEVLGHRIGVLEEALKIAHQRIAVAAEQLPQTEAFTDANNAVPATAVCADLALLAHAGVLQRESMYYRGLLQQRERDFRCLQSVLALTAAESGGAPSALSDALDKSSLSFGENGAGMGADQQGSATPPGSSRSSGGCSVQSRFDEVDADDVHAQLRWCVGQLRSVHSRGCSDNEGYCDVLDRLRDAALRAAEQYEDMNEQLLVASSLLSGFRERNHRLYGAILRSNERHLAVEMEREEWRAALQVATLRASTAETALEQLRLQLFQAYAEQSIREEMIHLYLDAKPTAANVDGTVSGDRETEQQVELEKVQAHQQVLCDKITELVDNVEQLTRAVAQKDVSLAALESLITPAQRALFYTLSNTAATVADHSAASVSDREGVLASATAAAVASGDDNSAADCFSLLQSRVSELSSLLTQEQQQHQVTQRELLEAREDARRSRQEQRQTFFQQQEEARRVGQLMAENFELRQQNERHQLCLDEMYVGLHEKLQQLRRRHEEEVAKLRTAAREAPSLQCGNGGTVREGQDGKSEDYDDATSSITAHAPARRKTLQGVPLSEDCLGEGNELGSTATALSTADAVESGEVRCTPAAPLQRSGQVRPSPKKSNGRRRGEMCGIAASARHHEIKAEAAAVLSQRIEQSPKAVRRSVSSSKPKQQLFAKYGEPANPSHATAPHAKSGAIASRPPAARRRSRASAEAGKK</sequence>
<reference evidence="5 6" key="1">
    <citation type="submission" date="2021-02" db="EMBL/GenBank/DDBJ databases">
        <title>Leishmania (Mundinia) enrietti genome sequencing and assembly.</title>
        <authorList>
            <person name="Almutairi H."/>
            <person name="Gatherer D."/>
        </authorList>
    </citation>
    <scope>NUCLEOTIDE SEQUENCE [LARGE SCALE GENOMIC DNA]</scope>
    <source>
        <strain evidence="5">CUR178</strain>
    </source>
</reference>
<keyword evidence="2" id="KW-0175">Coiled coil</keyword>
<comment type="caution">
    <text evidence="5">The sequence shown here is derived from an EMBL/GenBank/DDBJ whole genome shotgun (WGS) entry which is preliminary data.</text>
</comment>
<dbReference type="RefSeq" id="XP_067693940.1">
    <property type="nucleotide sequence ID" value="XM_067838761.1"/>
</dbReference>
<dbReference type="GO" id="GO:0016887">
    <property type="term" value="F:ATP hydrolysis activity"/>
    <property type="evidence" value="ECO:0007669"/>
    <property type="project" value="TreeGrafter"/>
</dbReference>
<dbReference type="CDD" id="cd14686">
    <property type="entry name" value="bZIP"/>
    <property type="match status" value="1"/>
</dbReference>
<evidence type="ECO:0000259" key="4">
    <source>
        <dbReference type="PROSITE" id="PS50067"/>
    </source>
</evidence>
<comment type="caution">
    <text evidence="1">Lacks conserved residue(s) required for the propagation of feature annotation.</text>
</comment>
<feature type="compositionally biased region" description="Low complexity" evidence="3">
    <location>
        <begin position="675"/>
        <end position="690"/>
    </location>
</feature>
<protein>
    <recommendedName>
        <fullName evidence="4">Kinesin motor domain-containing protein</fullName>
    </recommendedName>
</protein>
<feature type="domain" description="Kinesin motor" evidence="4">
    <location>
        <begin position="200"/>
        <end position="501"/>
    </location>
</feature>
<evidence type="ECO:0000313" key="6">
    <source>
        <dbReference type="Proteomes" id="UP000674179"/>
    </source>
</evidence>
<dbReference type="Pfam" id="PF00225">
    <property type="entry name" value="Kinesin"/>
    <property type="match status" value="1"/>
</dbReference>
<dbReference type="OrthoDB" id="123929at2759"/>
<dbReference type="InterPro" id="IPR036961">
    <property type="entry name" value="Kinesin_motor_dom_sf"/>
</dbReference>
<dbReference type="Proteomes" id="UP000674179">
    <property type="component" value="Chromosome 18"/>
</dbReference>